<dbReference type="EMBL" id="JAMZIH010007211">
    <property type="protein sequence ID" value="KAJ1673235.1"/>
    <property type="molecule type" value="Genomic_DNA"/>
</dbReference>
<dbReference type="Proteomes" id="UP001145114">
    <property type="component" value="Unassembled WGS sequence"/>
</dbReference>
<name>A0ACC1H9Q6_9FUNG</name>
<protein>
    <submittedName>
        <fullName evidence="1">Uncharacterized protein</fullName>
    </submittedName>
</protein>
<accession>A0ACC1H9Q6</accession>
<reference evidence="1" key="1">
    <citation type="submission" date="2022-06" db="EMBL/GenBank/DDBJ databases">
        <title>Phylogenomic reconstructions and comparative analyses of Kickxellomycotina fungi.</title>
        <authorList>
            <person name="Reynolds N.K."/>
            <person name="Stajich J.E."/>
            <person name="Barry K."/>
            <person name="Grigoriev I.V."/>
            <person name="Crous P."/>
            <person name="Smith M.E."/>
        </authorList>
    </citation>
    <scope>NUCLEOTIDE SEQUENCE</scope>
    <source>
        <strain evidence="1">RSA 2271</strain>
    </source>
</reference>
<feature type="non-terminal residue" evidence="1">
    <location>
        <position position="1"/>
    </location>
</feature>
<evidence type="ECO:0000313" key="2">
    <source>
        <dbReference type="Proteomes" id="UP001145114"/>
    </source>
</evidence>
<gene>
    <name evidence="1" type="ORF">EV182_005638</name>
</gene>
<evidence type="ECO:0000313" key="1">
    <source>
        <dbReference type="EMBL" id="KAJ1673235.1"/>
    </source>
</evidence>
<sequence>AKDGFATDFHLVHLGQFALRGAGLVMVEATAVTPNGRISPQDLGIWSDDHIPPLKRIADFIHTQKAAAAIQIAHAGRKASTRQMWAISSPELTTVDASEGGWEDNVFGPSSVAYNSHHWTPKELSREQIHEYRDSFIKAARRADQAGFDVIEIHGAHGYLINEFLSPITNFRTDEYGGSLENRARFLLEIVRGVRAVLPKEKPLFVRLSCTEWVEPTEEVPTGGYTVQDIIKVVQLLIDEGVDLIDCSSGGNHPSQKIRPGPGYQVFLSEEIRRATEGKVLTGAVGIITNGQQANQVIAEGRADAVFVGRRFLMNPNFALDAARDLDVNVKWPDQYTFGRPRVYKL</sequence>
<proteinExistence type="predicted"/>
<keyword evidence="2" id="KW-1185">Reference proteome</keyword>
<comment type="caution">
    <text evidence="1">The sequence shown here is derived from an EMBL/GenBank/DDBJ whole genome shotgun (WGS) entry which is preliminary data.</text>
</comment>
<organism evidence="1 2">
    <name type="scientific">Spiromyces aspiralis</name>
    <dbReference type="NCBI Taxonomy" id="68401"/>
    <lineage>
        <taxon>Eukaryota</taxon>
        <taxon>Fungi</taxon>
        <taxon>Fungi incertae sedis</taxon>
        <taxon>Zoopagomycota</taxon>
        <taxon>Kickxellomycotina</taxon>
        <taxon>Kickxellomycetes</taxon>
        <taxon>Kickxellales</taxon>
        <taxon>Kickxellaceae</taxon>
        <taxon>Spiromyces</taxon>
    </lineage>
</organism>